<evidence type="ECO:0000259" key="4">
    <source>
        <dbReference type="PROSITE" id="PS50949"/>
    </source>
</evidence>
<dbReference type="CDD" id="cd07377">
    <property type="entry name" value="WHTH_GntR"/>
    <property type="match status" value="1"/>
</dbReference>
<evidence type="ECO:0000256" key="2">
    <source>
        <dbReference type="ARBA" id="ARBA00023125"/>
    </source>
</evidence>
<organism evidence="5 6">
    <name type="scientific">Kluyvera genomosp. 2</name>
    <dbReference type="NCBI Taxonomy" id="2774054"/>
    <lineage>
        <taxon>Bacteria</taxon>
        <taxon>Pseudomonadati</taxon>
        <taxon>Pseudomonadota</taxon>
        <taxon>Gammaproteobacteria</taxon>
        <taxon>Enterobacterales</taxon>
        <taxon>Enterobacteriaceae</taxon>
        <taxon>Kluyvera</taxon>
    </lineage>
</organism>
<dbReference type="GO" id="GO:0003677">
    <property type="term" value="F:DNA binding"/>
    <property type="evidence" value="ECO:0007669"/>
    <property type="project" value="UniProtKB-KW"/>
</dbReference>
<proteinExistence type="predicted"/>
<dbReference type="SMART" id="SM00866">
    <property type="entry name" value="UTRA"/>
    <property type="match status" value="1"/>
</dbReference>
<dbReference type="PANTHER" id="PTHR44846:SF1">
    <property type="entry name" value="MANNOSYL-D-GLYCERATE TRANSPORT_METABOLISM SYSTEM REPRESSOR MNGR-RELATED"/>
    <property type="match status" value="1"/>
</dbReference>
<evidence type="ECO:0000313" key="5">
    <source>
        <dbReference type="EMBL" id="PSR48038.1"/>
    </source>
</evidence>
<dbReference type="Pfam" id="PF07702">
    <property type="entry name" value="UTRA"/>
    <property type="match status" value="1"/>
</dbReference>
<dbReference type="InterPro" id="IPR036390">
    <property type="entry name" value="WH_DNA-bd_sf"/>
</dbReference>
<evidence type="ECO:0000313" key="6">
    <source>
        <dbReference type="Proteomes" id="UP000240892"/>
    </source>
</evidence>
<dbReference type="InterPro" id="IPR000524">
    <property type="entry name" value="Tscrpt_reg_HTH_GntR"/>
</dbReference>
<keyword evidence="2" id="KW-0238">DNA-binding</keyword>
<dbReference type="Gene3D" id="3.40.1410.10">
    <property type="entry name" value="Chorismate lyase-like"/>
    <property type="match status" value="1"/>
</dbReference>
<dbReference type="InterPro" id="IPR036388">
    <property type="entry name" value="WH-like_DNA-bd_sf"/>
</dbReference>
<evidence type="ECO:0000256" key="1">
    <source>
        <dbReference type="ARBA" id="ARBA00023015"/>
    </source>
</evidence>
<comment type="caution">
    <text evidence="5">The sequence shown here is derived from an EMBL/GenBank/DDBJ whole genome shotgun (WGS) entry which is preliminary data.</text>
</comment>
<dbReference type="AlphaFoldDB" id="A0A2T2Y6H0"/>
<dbReference type="SUPFAM" id="SSF46785">
    <property type="entry name" value="Winged helix' DNA-binding domain"/>
    <property type="match status" value="1"/>
</dbReference>
<dbReference type="InterPro" id="IPR028978">
    <property type="entry name" value="Chorismate_lyase_/UTRA_dom_sf"/>
</dbReference>
<dbReference type="GO" id="GO:0003700">
    <property type="term" value="F:DNA-binding transcription factor activity"/>
    <property type="evidence" value="ECO:0007669"/>
    <property type="project" value="InterPro"/>
</dbReference>
<dbReference type="EMBL" id="PYHO01000002">
    <property type="protein sequence ID" value="PSR48038.1"/>
    <property type="molecule type" value="Genomic_DNA"/>
</dbReference>
<dbReference type="Gene3D" id="1.10.10.10">
    <property type="entry name" value="Winged helix-like DNA-binding domain superfamily/Winged helix DNA-binding domain"/>
    <property type="match status" value="1"/>
</dbReference>
<evidence type="ECO:0000256" key="3">
    <source>
        <dbReference type="ARBA" id="ARBA00023163"/>
    </source>
</evidence>
<name>A0A2T2Y6H0_9ENTR</name>
<protein>
    <submittedName>
        <fullName evidence="5">GntR family transcriptional regulator</fullName>
    </submittedName>
</protein>
<keyword evidence="6" id="KW-1185">Reference proteome</keyword>
<dbReference type="SMART" id="SM00345">
    <property type="entry name" value="HTH_GNTR"/>
    <property type="match status" value="1"/>
</dbReference>
<sequence>MKFALDRTSSVPLYSQIKQALIEELQDTEKVADIVLTEDSLIKRFHVSRAPIRQALKELEDEGYVVRHRAKGTFPVRGVNVSLSPALELGGISRYLTEQGLKPTSRVVTLARVAAPQEVNDILELDASTKLLFVQRVIFVKGTPLVWSSTYLHTPSDYLPNINELEEAGTMFALVDKQLGLTFTRGVQNIWATAASQEEAKALDVAPGSPVMVAVTTLYSREGKPAGWRRAVHRADDFKYTFGLNR</sequence>
<keyword evidence="3" id="KW-0804">Transcription</keyword>
<dbReference type="PRINTS" id="PR00035">
    <property type="entry name" value="HTHGNTR"/>
</dbReference>
<dbReference type="InterPro" id="IPR050679">
    <property type="entry name" value="Bact_HTH_transcr_reg"/>
</dbReference>
<dbReference type="Proteomes" id="UP000240892">
    <property type="component" value="Unassembled WGS sequence"/>
</dbReference>
<dbReference type="RefSeq" id="WP_106924476.1">
    <property type="nucleotide sequence ID" value="NZ_CABMMU010000002.1"/>
</dbReference>
<reference evidence="5 6" key="1">
    <citation type="submission" date="2018-03" db="EMBL/GenBank/DDBJ databases">
        <title>First report of an OXA-48+CTX-M-M-producing Kluyvera ascorbata clone recovered from patients admitted in a University Hospital in Madrid, Spain.</title>
        <authorList>
            <person name="Hernandez-Garcia M."/>
            <person name="Leon-Sampedro R."/>
            <person name="Perez-Viso B."/>
            <person name="Morosini M.I."/>
            <person name="Lopez-Fresnena N."/>
            <person name="Coque T.M."/>
            <person name="Bonten M."/>
            <person name="Malhotra-Kumar S."/>
            <person name="Ruiz-Garbajosa P."/>
            <person name="Canton R."/>
        </authorList>
    </citation>
    <scope>NUCLEOTIDE SEQUENCE [LARGE SCALE GENOMIC DNA]</scope>
    <source>
        <strain evidence="5 6">KA2</strain>
    </source>
</reference>
<keyword evidence="1" id="KW-0805">Transcription regulation</keyword>
<dbReference type="InterPro" id="IPR011663">
    <property type="entry name" value="UTRA"/>
</dbReference>
<feature type="domain" description="HTH gntR-type" evidence="4">
    <location>
        <begin position="11"/>
        <end position="78"/>
    </location>
</feature>
<dbReference type="PANTHER" id="PTHR44846">
    <property type="entry name" value="MANNOSYL-D-GLYCERATE TRANSPORT/METABOLISM SYSTEM REPRESSOR MNGR-RELATED"/>
    <property type="match status" value="1"/>
</dbReference>
<dbReference type="SUPFAM" id="SSF64288">
    <property type="entry name" value="Chorismate lyase-like"/>
    <property type="match status" value="1"/>
</dbReference>
<gene>
    <name evidence="5" type="ORF">C8256_02505</name>
</gene>
<dbReference type="GO" id="GO:0045892">
    <property type="term" value="P:negative regulation of DNA-templated transcription"/>
    <property type="evidence" value="ECO:0007669"/>
    <property type="project" value="TreeGrafter"/>
</dbReference>
<dbReference type="Pfam" id="PF00392">
    <property type="entry name" value="GntR"/>
    <property type="match status" value="1"/>
</dbReference>
<dbReference type="PROSITE" id="PS50949">
    <property type="entry name" value="HTH_GNTR"/>
    <property type="match status" value="1"/>
</dbReference>
<accession>A0A2T2Y6H0</accession>